<organism evidence="1 2">
    <name type="scientific">Acropora cervicornis</name>
    <name type="common">Staghorn coral</name>
    <dbReference type="NCBI Taxonomy" id="6130"/>
    <lineage>
        <taxon>Eukaryota</taxon>
        <taxon>Metazoa</taxon>
        <taxon>Cnidaria</taxon>
        <taxon>Anthozoa</taxon>
        <taxon>Hexacorallia</taxon>
        <taxon>Scleractinia</taxon>
        <taxon>Astrocoeniina</taxon>
        <taxon>Acroporidae</taxon>
        <taxon>Acropora</taxon>
    </lineage>
</organism>
<dbReference type="EMBL" id="JARQWQ010000009">
    <property type="protein sequence ID" value="KAK2569580.1"/>
    <property type="molecule type" value="Genomic_DNA"/>
</dbReference>
<evidence type="ECO:0000313" key="2">
    <source>
        <dbReference type="Proteomes" id="UP001249851"/>
    </source>
</evidence>
<comment type="caution">
    <text evidence="1">The sequence shown here is derived from an EMBL/GenBank/DDBJ whole genome shotgun (WGS) entry which is preliminary data.</text>
</comment>
<reference evidence="1" key="1">
    <citation type="journal article" date="2023" name="G3 (Bethesda)">
        <title>Whole genome assembly and annotation of the endangered Caribbean coral Acropora cervicornis.</title>
        <authorList>
            <person name="Selwyn J.D."/>
            <person name="Vollmer S.V."/>
        </authorList>
    </citation>
    <scope>NUCLEOTIDE SEQUENCE</scope>
    <source>
        <strain evidence="1">K2</strain>
    </source>
</reference>
<evidence type="ECO:0000313" key="1">
    <source>
        <dbReference type="EMBL" id="KAK2569580.1"/>
    </source>
</evidence>
<accession>A0AAD9QY62</accession>
<reference evidence="1" key="2">
    <citation type="journal article" date="2023" name="Science">
        <title>Genomic signatures of disease resistance in endangered staghorn corals.</title>
        <authorList>
            <person name="Vollmer S.V."/>
            <person name="Selwyn J.D."/>
            <person name="Despard B.A."/>
            <person name="Roesel C.L."/>
        </authorList>
    </citation>
    <scope>NUCLEOTIDE SEQUENCE</scope>
    <source>
        <strain evidence="1">K2</strain>
    </source>
</reference>
<keyword evidence="2" id="KW-1185">Reference proteome</keyword>
<sequence length="173" mass="19392">MKALKYTKYLISFIETVFPGMTAKDQGSPTGVRDQFTGTSIVLFTKGFLKECGSYKFTSGVVVTGNAEKLVQHFRDYIGNKSTKVTEVLQKTTQETEYKNSQRRRHDIQGVGRVTFAREALKHYIWVCLLETKEKVGSLPQFPEYDILIRHTSTAGGSKLREKEGGGRGSGEL</sequence>
<name>A0AAD9QY62_ACRCE</name>
<proteinExistence type="predicted"/>
<dbReference type="AlphaFoldDB" id="A0AAD9QY62"/>
<dbReference type="Proteomes" id="UP001249851">
    <property type="component" value="Unassembled WGS sequence"/>
</dbReference>
<protein>
    <submittedName>
        <fullName evidence="1">Uncharacterized protein</fullName>
    </submittedName>
</protein>
<gene>
    <name evidence="1" type="ORF">P5673_005405</name>
</gene>